<accession>A0A915IDD9</accession>
<evidence type="ECO:0000313" key="2">
    <source>
        <dbReference type="WBParaSite" id="nRc.2.0.1.t12200-RA"/>
    </source>
</evidence>
<sequence length="84" mass="9437">MWPPLGGKKHPKSAPHTGLVFVYKVRTERKITLVNKSRCLATTCCNLSADLALFDNDLAQCLSRTTVNRDCYSKMQNAEQKPIL</sequence>
<proteinExistence type="predicted"/>
<dbReference type="Proteomes" id="UP000887565">
    <property type="component" value="Unplaced"/>
</dbReference>
<evidence type="ECO:0000313" key="1">
    <source>
        <dbReference type="Proteomes" id="UP000887565"/>
    </source>
</evidence>
<name>A0A915IDD9_ROMCU</name>
<dbReference type="AlphaFoldDB" id="A0A915IDD9"/>
<organism evidence="1 2">
    <name type="scientific">Romanomermis culicivorax</name>
    <name type="common">Nematode worm</name>
    <dbReference type="NCBI Taxonomy" id="13658"/>
    <lineage>
        <taxon>Eukaryota</taxon>
        <taxon>Metazoa</taxon>
        <taxon>Ecdysozoa</taxon>
        <taxon>Nematoda</taxon>
        <taxon>Enoplea</taxon>
        <taxon>Dorylaimia</taxon>
        <taxon>Mermithida</taxon>
        <taxon>Mermithoidea</taxon>
        <taxon>Mermithidae</taxon>
        <taxon>Romanomermis</taxon>
    </lineage>
</organism>
<dbReference type="WBParaSite" id="nRc.2.0.1.t12200-RA">
    <property type="protein sequence ID" value="nRc.2.0.1.t12200-RA"/>
    <property type="gene ID" value="nRc.2.0.1.g12200"/>
</dbReference>
<protein>
    <submittedName>
        <fullName evidence="2">Uncharacterized protein</fullName>
    </submittedName>
</protein>
<reference evidence="2" key="1">
    <citation type="submission" date="2022-11" db="UniProtKB">
        <authorList>
            <consortium name="WormBaseParasite"/>
        </authorList>
    </citation>
    <scope>IDENTIFICATION</scope>
</reference>
<keyword evidence="1" id="KW-1185">Reference proteome</keyword>